<feature type="compositionally biased region" description="Polar residues" evidence="1">
    <location>
        <begin position="167"/>
        <end position="176"/>
    </location>
</feature>
<feature type="region of interest" description="Disordered" evidence="1">
    <location>
        <begin position="149"/>
        <end position="222"/>
    </location>
</feature>
<feature type="non-terminal residue" evidence="2">
    <location>
        <position position="271"/>
    </location>
</feature>
<evidence type="ECO:0000313" key="3">
    <source>
        <dbReference type="Proteomes" id="UP000748025"/>
    </source>
</evidence>
<evidence type="ECO:0000256" key="1">
    <source>
        <dbReference type="SAM" id="MobiDB-lite"/>
    </source>
</evidence>
<dbReference type="Proteomes" id="UP000748025">
    <property type="component" value="Unassembled WGS sequence"/>
</dbReference>
<reference evidence="2" key="1">
    <citation type="journal article" date="2020" name="bioRxiv">
        <title>Whole genome comparisons of ergot fungi reveals the divergence and evolution of species within the genus Claviceps are the result of varying mechanisms driving genome evolution and host range expansion.</title>
        <authorList>
            <person name="Wyka S.A."/>
            <person name="Mondo S.J."/>
            <person name="Liu M."/>
            <person name="Dettman J."/>
            <person name="Nalam V."/>
            <person name="Broders K.D."/>
        </authorList>
    </citation>
    <scope>NUCLEOTIDE SEQUENCE</scope>
    <source>
        <strain evidence="2">CCC 602</strain>
    </source>
</reference>
<dbReference type="AlphaFoldDB" id="A0A9P7NAQ4"/>
<organism evidence="2 3">
    <name type="scientific">Claviceps pusilla</name>
    <dbReference type="NCBI Taxonomy" id="123648"/>
    <lineage>
        <taxon>Eukaryota</taxon>
        <taxon>Fungi</taxon>
        <taxon>Dikarya</taxon>
        <taxon>Ascomycota</taxon>
        <taxon>Pezizomycotina</taxon>
        <taxon>Sordariomycetes</taxon>
        <taxon>Hypocreomycetidae</taxon>
        <taxon>Hypocreales</taxon>
        <taxon>Clavicipitaceae</taxon>
        <taxon>Claviceps</taxon>
    </lineage>
</organism>
<protein>
    <submittedName>
        <fullName evidence="2">Uncharacterized protein</fullName>
    </submittedName>
</protein>
<proteinExistence type="predicted"/>
<evidence type="ECO:0000313" key="2">
    <source>
        <dbReference type="EMBL" id="KAG6008634.1"/>
    </source>
</evidence>
<feature type="compositionally biased region" description="Low complexity" evidence="1">
    <location>
        <begin position="177"/>
        <end position="186"/>
    </location>
</feature>
<feature type="compositionally biased region" description="Polar residues" evidence="1">
    <location>
        <begin position="149"/>
        <end position="159"/>
    </location>
</feature>
<feature type="region of interest" description="Disordered" evidence="1">
    <location>
        <begin position="1"/>
        <end position="40"/>
    </location>
</feature>
<sequence length="271" mass="29892">MDEPPQDEGRSEHAVHKTSHSEYPTHVPATQEGSIASSDTHRYRPAPLHLRNSTPRSMGVSGNYSNYYEESSSACPGPAIPSNLLAYGTEYGNDTRNQAQGMGSYSHGMMMYNVPHAAAQQSVYDTQQFTPRQHAAMQMMPSDVAPTYFTSEAAGNTGTPLRASGHHGSNPSPSVYHQNQQQQQHNPGMPYSSSMPSVNELHHQQQSSSSHPGVTETRGLMSTEEADAEKWVSFRRQLSVVFQDISLGQLEEAMEILLEISIWMLTQVVEL</sequence>
<accession>A0A9P7NAQ4</accession>
<keyword evidence="3" id="KW-1185">Reference proteome</keyword>
<name>A0A9P7NAQ4_9HYPO</name>
<gene>
    <name evidence="2" type="ORF">E4U43_000116</name>
</gene>
<dbReference type="EMBL" id="SRPW01001034">
    <property type="protein sequence ID" value="KAG6008634.1"/>
    <property type="molecule type" value="Genomic_DNA"/>
</dbReference>
<dbReference type="OrthoDB" id="5552418at2759"/>
<comment type="caution">
    <text evidence="2">The sequence shown here is derived from an EMBL/GenBank/DDBJ whole genome shotgun (WGS) entry which is preliminary data.</text>
</comment>